<dbReference type="GO" id="GO:0006097">
    <property type="term" value="P:glyoxylate cycle"/>
    <property type="evidence" value="ECO:0007669"/>
    <property type="project" value="InterPro"/>
</dbReference>
<gene>
    <name evidence="2" type="ORF">REIFOR_03223</name>
</gene>
<proteinExistence type="predicted"/>
<dbReference type="RefSeq" id="WP_100258526.1">
    <property type="nucleotide sequence ID" value="NZ_CP011797.1"/>
</dbReference>
<evidence type="ECO:0000313" key="3">
    <source>
        <dbReference type="Proteomes" id="UP000229757"/>
    </source>
</evidence>
<dbReference type="OrthoDB" id="5899875at2"/>
<dbReference type="GO" id="GO:0004474">
    <property type="term" value="F:malate synthase activity"/>
    <property type="evidence" value="ECO:0007669"/>
    <property type="project" value="InterPro"/>
</dbReference>
<dbReference type="Proteomes" id="UP000229757">
    <property type="component" value="Chromosome"/>
</dbReference>
<dbReference type="SUPFAM" id="SSF51645">
    <property type="entry name" value="Malate synthase G"/>
    <property type="match status" value="1"/>
</dbReference>
<dbReference type="Pfam" id="PF20658">
    <property type="entry name" value="MSG_insertion"/>
    <property type="match status" value="1"/>
</dbReference>
<dbReference type="Gene3D" id="2.170.170.11">
    <property type="entry name" value="Malate synthase G - maily-beta sub-domain"/>
    <property type="match status" value="1"/>
</dbReference>
<reference evidence="2 3" key="1">
    <citation type="journal article" date="2017" name="Environ. Microbiol.">
        <title>Genomic and physiological analyses of 'Reinekea forsetii' reveal a versatile opportunistic lifestyle during spring algae blooms.</title>
        <authorList>
            <person name="Avci B."/>
            <person name="Hahnke R.L."/>
            <person name="Chafee M."/>
            <person name="Fischer T."/>
            <person name="Gruber-Vodicka H."/>
            <person name="Tegetmeyer H.E."/>
            <person name="Harder J."/>
            <person name="Fuchs B.M."/>
            <person name="Amann R.I."/>
            <person name="Teeling H."/>
        </authorList>
    </citation>
    <scope>NUCLEOTIDE SEQUENCE [LARGE SCALE GENOMIC DNA]</scope>
    <source>
        <strain evidence="2 3">Hel1_31_D35</strain>
    </source>
</reference>
<dbReference type="InterPro" id="IPR011076">
    <property type="entry name" value="Malate_synth_sf"/>
</dbReference>
<name>A0A2K8KWR7_9GAMM</name>
<dbReference type="EMBL" id="CP011797">
    <property type="protein sequence ID" value="ATX78329.1"/>
    <property type="molecule type" value="Genomic_DNA"/>
</dbReference>
<evidence type="ECO:0000313" key="2">
    <source>
        <dbReference type="EMBL" id="ATX78329.1"/>
    </source>
</evidence>
<dbReference type="GO" id="GO:0009436">
    <property type="term" value="P:glyoxylate catabolic process"/>
    <property type="evidence" value="ECO:0007669"/>
    <property type="project" value="TreeGrafter"/>
</dbReference>
<dbReference type="KEGG" id="rfo:REIFOR_03223"/>
<dbReference type="AlphaFoldDB" id="A0A2K8KWR7"/>
<dbReference type="PANTHER" id="PTHR42739:SF1">
    <property type="entry name" value="MALATE SYNTHASE G"/>
    <property type="match status" value="1"/>
</dbReference>
<keyword evidence="3" id="KW-1185">Reference proteome</keyword>
<dbReference type="InterPro" id="IPR048357">
    <property type="entry name" value="MSG_insertion"/>
</dbReference>
<protein>
    <submittedName>
        <fullName evidence="2">Malate synthase-related protein</fullName>
    </submittedName>
</protein>
<organism evidence="2 3">
    <name type="scientific">Reinekea forsetii</name>
    <dbReference type="NCBI Taxonomy" id="1336806"/>
    <lineage>
        <taxon>Bacteria</taxon>
        <taxon>Pseudomonadati</taxon>
        <taxon>Pseudomonadota</taxon>
        <taxon>Gammaproteobacteria</taxon>
        <taxon>Oceanospirillales</taxon>
        <taxon>Saccharospirillaceae</taxon>
        <taxon>Reinekea</taxon>
    </lineage>
</organism>
<dbReference type="InterPro" id="IPR006253">
    <property type="entry name" value="Malate_synthG"/>
</dbReference>
<feature type="domain" description="Malate synthase G alpha-beta insertion" evidence="1">
    <location>
        <begin position="39"/>
        <end position="101"/>
    </location>
</feature>
<accession>A0A2K8KWR7</accession>
<dbReference type="GO" id="GO:0000287">
    <property type="term" value="F:magnesium ion binding"/>
    <property type="evidence" value="ECO:0007669"/>
    <property type="project" value="TreeGrafter"/>
</dbReference>
<dbReference type="PANTHER" id="PTHR42739">
    <property type="entry name" value="MALATE SYNTHASE G"/>
    <property type="match status" value="1"/>
</dbReference>
<evidence type="ECO:0000259" key="1">
    <source>
        <dbReference type="Pfam" id="PF20658"/>
    </source>
</evidence>
<sequence>MMTTLNTSAQDPRVDQFRPAVVSENPIQAESIEQQLTLANEFLDRVCPLAHGSHRDVQSYVVYYQHLLAFFHDGQQSGLRQSVQLVGLNGPKEAPSSILLKADSGRHIELIFDPQGQRGALNRAHLDDIQLESSGSVATSGMTGAERARWSSLIGPDARVAQPDGIARDFTGTDGDAYRVA</sequence>
<dbReference type="GO" id="GO:0005829">
    <property type="term" value="C:cytosol"/>
    <property type="evidence" value="ECO:0007669"/>
    <property type="project" value="TreeGrafter"/>
</dbReference>